<protein>
    <recommendedName>
        <fullName evidence="2">TTF-type domain-containing protein</fullName>
    </recommendedName>
</protein>
<evidence type="ECO:0000313" key="4">
    <source>
        <dbReference type="EMBL" id="CAF4149466.1"/>
    </source>
</evidence>
<comment type="caution">
    <text evidence="3">The sequence shown here is derived from an EMBL/GenBank/DDBJ whole genome shotgun (WGS) entry which is preliminary data.</text>
</comment>
<dbReference type="EMBL" id="CAJNOQ010012961">
    <property type="protein sequence ID" value="CAF1311527.1"/>
    <property type="molecule type" value="Genomic_DNA"/>
</dbReference>
<dbReference type="SMART" id="SM00597">
    <property type="entry name" value="ZnF_TTF"/>
    <property type="match status" value="1"/>
</dbReference>
<dbReference type="AlphaFoldDB" id="A0A815EK99"/>
<accession>A0A815EK99</accession>
<dbReference type="Proteomes" id="UP000681722">
    <property type="component" value="Unassembled WGS sequence"/>
</dbReference>
<evidence type="ECO:0000313" key="3">
    <source>
        <dbReference type="EMBL" id="CAF1311527.1"/>
    </source>
</evidence>
<evidence type="ECO:0000259" key="2">
    <source>
        <dbReference type="SMART" id="SM00597"/>
    </source>
</evidence>
<keyword evidence="1" id="KW-0732">Signal</keyword>
<organism evidence="3 5">
    <name type="scientific">Didymodactylos carnosus</name>
    <dbReference type="NCBI Taxonomy" id="1234261"/>
    <lineage>
        <taxon>Eukaryota</taxon>
        <taxon>Metazoa</taxon>
        <taxon>Spiralia</taxon>
        <taxon>Gnathifera</taxon>
        <taxon>Rotifera</taxon>
        <taxon>Eurotatoria</taxon>
        <taxon>Bdelloidea</taxon>
        <taxon>Philodinida</taxon>
        <taxon>Philodinidae</taxon>
        <taxon>Didymodactylos</taxon>
    </lineage>
</organism>
<dbReference type="InterPro" id="IPR006580">
    <property type="entry name" value="Znf_TTF"/>
</dbReference>
<dbReference type="EMBL" id="CAJOBC010042769">
    <property type="protein sequence ID" value="CAF4149466.1"/>
    <property type="molecule type" value="Genomic_DNA"/>
</dbReference>
<evidence type="ECO:0000256" key="1">
    <source>
        <dbReference type="SAM" id="SignalP"/>
    </source>
</evidence>
<dbReference type="OrthoDB" id="10059235at2759"/>
<keyword evidence="5" id="KW-1185">Reference proteome</keyword>
<dbReference type="PANTHER" id="PTHR45749">
    <property type="match status" value="1"/>
</dbReference>
<reference evidence="3" key="1">
    <citation type="submission" date="2021-02" db="EMBL/GenBank/DDBJ databases">
        <authorList>
            <person name="Nowell W R."/>
        </authorList>
    </citation>
    <scope>NUCLEOTIDE SEQUENCE</scope>
</reference>
<feature type="domain" description="TTF-type" evidence="2">
    <location>
        <begin position="141"/>
        <end position="233"/>
    </location>
</feature>
<dbReference type="PANTHER" id="PTHR45749:SF21">
    <property type="entry name" value="DUF4371 DOMAIN-CONTAINING PROTEIN"/>
    <property type="match status" value="1"/>
</dbReference>
<proteinExistence type="predicted"/>
<name>A0A815EK99_9BILA</name>
<sequence length="519" mass="58947">MSVAVCGCMCAVCAAVCGCLWLSAGVCGCLHVLLLPSEPSHSAITNSDIVNINETSVLGATYNVPSSSSTTSTPHDRNEINETFTDEVLLIATSTAETFEPLTNCIKNDSFKRDPGRGPAHTKEFLLLGPYQPNIKYSTINHRHFCFSWYERYKWFEFSEMTKKAYCFVCRFAYSEGRFERGFTVDGFDTWSVALIKFNKHQVASSHRNANNLWINAVKNYKNNTDIAKQINKQHEKQTSENRMYLKELIRTIIFLARQGLALRGHREDDESENKDITNIVGQSFEGASAMRGAYKGVSSRLLCVAPTALYIHCNGHILNLYLVDLSEAVVPIRNNFGIIKSLYNLIEVPPKRHKIFEDIQKQADLAPLPLKKLSDVSLTQALVKVKITICLLESMKNDHEFERIWNETVAICTVNNIDEPDEHRKRKLPARLGGGDVVSTTLSVKDNYRNNSFYVVLDVIIMSIKERFNENKIHVIVLCEKLFLTNELLNDHELKRIVHFYSGQFQLIHANVNEVFLH</sequence>
<gene>
    <name evidence="3" type="ORF">GPM918_LOCUS29018</name>
    <name evidence="4" type="ORF">SRO942_LOCUS29564</name>
</gene>
<evidence type="ECO:0000313" key="5">
    <source>
        <dbReference type="Proteomes" id="UP000663829"/>
    </source>
</evidence>
<feature type="chain" id="PRO_5035604432" description="TTF-type domain-containing protein" evidence="1">
    <location>
        <begin position="16"/>
        <end position="519"/>
    </location>
</feature>
<dbReference type="Proteomes" id="UP000663829">
    <property type="component" value="Unassembled WGS sequence"/>
</dbReference>
<feature type="signal peptide" evidence="1">
    <location>
        <begin position="1"/>
        <end position="15"/>
    </location>
</feature>